<keyword evidence="1" id="KW-0472">Membrane</keyword>
<evidence type="ECO:0000256" key="1">
    <source>
        <dbReference type="SAM" id="Phobius"/>
    </source>
</evidence>
<dbReference type="AlphaFoldDB" id="A0A0C3EPY6"/>
<name>A0A0C3EPY6_PILCF</name>
<keyword evidence="1" id="KW-1133">Transmembrane helix</keyword>
<sequence length="154" mass="16902">MLAYFLEWLGMEGESVKKCGWIMMGVVNIGIGIILEYNRASSIIRRAVMAVQASPATSEVDKVASAMADEYLISFKLAVQLTFLMVSHVLRHLTPKPSPSTHSALNPYLTFALTFFATLKTHHSTHCPQTVNLLGDKLARFFSTVPSNIMASGP</sequence>
<keyword evidence="3" id="KW-1185">Reference proteome</keyword>
<dbReference type="OrthoDB" id="2675199at2759"/>
<proteinExistence type="predicted"/>
<reference evidence="3" key="2">
    <citation type="submission" date="2015-01" db="EMBL/GenBank/DDBJ databases">
        <title>Evolutionary Origins and Diversification of the Mycorrhizal Mutualists.</title>
        <authorList>
            <consortium name="DOE Joint Genome Institute"/>
            <consortium name="Mycorrhizal Genomics Consortium"/>
            <person name="Kohler A."/>
            <person name="Kuo A."/>
            <person name="Nagy L.G."/>
            <person name="Floudas D."/>
            <person name="Copeland A."/>
            <person name="Barry K.W."/>
            <person name="Cichocki N."/>
            <person name="Veneault-Fourrey C."/>
            <person name="LaButti K."/>
            <person name="Lindquist E.A."/>
            <person name="Lipzen A."/>
            <person name="Lundell T."/>
            <person name="Morin E."/>
            <person name="Murat C."/>
            <person name="Riley R."/>
            <person name="Ohm R."/>
            <person name="Sun H."/>
            <person name="Tunlid A."/>
            <person name="Henrissat B."/>
            <person name="Grigoriev I.V."/>
            <person name="Hibbett D.S."/>
            <person name="Martin F."/>
        </authorList>
    </citation>
    <scope>NUCLEOTIDE SEQUENCE [LARGE SCALE GENOMIC DNA]</scope>
    <source>
        <strain evidence="3">F 1598</strain>
    </source>
</reference>
<accession>A0A0C3EPY6</accession>
<gene>
    <name evidence="2" type="ORF">PILCRDRAFT_14274</name>
</gene>
<dbReference type="InParanoid" id="A0A0C3EPY6"/>
<protein>
    <submittedName>
        <fullName evidence="2">Uncharacterized protein</fullName>
    </submittedName>
</protein>
<organism evidence="2 3">
    <name type="scientific">Piloderma croceum (strain F 1598)</name>
    <dbReference type="NCBI Taxonomy" id="765440"/>
    <lineage>
        <taxon>Eukaryota</taxon>
        <taxon>Fungi</taxon>
        <taxon>Dikarya</taxon>
        <taxon>Basidiomycota</taxon>
        <taxon>Agaricomycotina</taxon>
        <taxon>Agaricomycetes</taxon>
        <taxon>Agaricomycetidae</taxon>
        <taxon>Atheliales</taxon>
        <taxon>Atheliaceae</taxon>
        <taxon>Piloderma</taxon>
    </lineage>
</organism>
<dbReference type="HOGENOM" id="CLU_1704929_0_0_1"/>
<keyword evidence="1" id="KW-0812">Transmembrane</keyword>
<evidence type="ECO:0000313" key="2">
    <source>
        <dbReference type="EMBL" id="KIM74610.1"/>
    </source>
</evidence>
<dbReference type="Proteomes" id="UP000054166">
    <property type="component" value="Unassembled WGS sequence"/>
</dbReference>
<dbReference type="EMBL" id="KN833058">
    <property type="protein sequence ID" value="KIM74610.1"/>
    <property type="molecule type" value="Genomic_DNA"/>
</dbReference>
<feature type="transmembrane region" description="Helical" evidence="1">
    <location>
        <begin position="20"/>
        <end position="37"/>
    </location>
</feature>
<evidence type="ECO:0000313" key="3">
    <source>
        <dbReference type="Proteomes" id="UP000054166"/>
    </source>
</evidence>
<dbReference type="STRING" id="765440.A0A0C3EPY6"/>
<reference evidence="2 3" key="1">
    <citation type="submission" date="2014-04" db="EMBL/GenBank/DDBJ databases">
        <authorList>
            <consortium name="DOE Joint Genome Institute"/>
            <person name="Kuo A."/>
            <person name="Tarkka M."/>
            <person name="Buscot F."/>
            <person name="Kohler A."/>
            <person name="Nagy L.G."/>
            <person name="Floudas D."/>
            <person name="Copeland A."/>
            <person name="Barry K.W."/>
            <person name="Cichocki N."/>
            <person name="Veneault-Fourrey C."/>
            <person name="LaButti K."/>
            <person name="Lindquist E.A."/>
            <person name="Lipzen A."/>
            <person name="Lundell T."/>
            <person name="Morin E."/>
            <person name="Murat C."/>
            <person name="Sun H."/>
            <person name="Tunlid A."/>
            <person name="Henrissat B."/>
            <person name="Grigoriev I.V."/>
            <person name="Hibbett D.S."/>
            <person name="Martin F."/>
            <person name="Nordberg H.P."/>
            <person name="Cantor M.N."/>
            <person name="Hua S.X."/>
        </authorList>
    </citation>
    <scope>NUCLEOTIDE SEQUENCE [LARGE SCALE GENOMIC DNA]</scope>
    <source>
        <strain evidence="2 3">F 1598</strain>
    </source>
</reference>